<evidence type="ECO:0000256" key="3">
    <source>
        <dbReference type="ARBA" id="ARBA00022630"/>
    </source>
</evidence>
<evidence type="ECO:0000313" key="7">
    <source>
        <dbReference type="EMBL" id="MBD2755598.1"/>
    </source>
</evidence>
<dbReference type="PROSITE" id="PS51387">
    <property type="entry name" value="FAD_PCMH"/>
    <property type="match status" value="1"/>
</dbReference>
<dbReference type="PROSITE" id="PS51318">
    <property type="entry name" value="TAT"/>
    <property type="match status" value="1"/>
</dbReference>
<comment type="cofactor">
    <cofactor evidence="1">
        <name>FAD</name>
        <dbReference type="ChEBI" id="CHEBI:57692"/>
    </cofactor>
</comment>
<dbReference type="RefSeq" id="WP_191041229.1">
    <property type="nucleotide sequence ID" value="NZ_JACXAA010000009.1"/>
</dbReference>
<dbReference type="InterPro" id="IPR006094">
    <property type="entry name" value="Oxid_FAD_bind_N"/>
</dbReference>
<dbReference type="EMBL" id="JACXAA010000009">
    <property type="protein sequence ID" value="MBD2755598.1"/>
    <property type="molecule type" value="Genomic_DNA"/>
</dbReference>
<evidence type="ECO:0000256" key="4">
    <source>
        <dbReference type="ARBA" id="ARBA00022827"/>
    </source>
</evidence>
<evidence type="ECO:0000259" key="6">
    <source>
        <dbReference type="PROSITE" id="PS51387"/>
    </source>
</evidence>
<comment type="caution">
    <text evidence="7">The sequence shown here is derived from an EMBL/GenBank/DDBJ whole genome shotgun (WGS) entry which is preliminary data.</text>
</comment>
<organism evidence="7 8">
    <name type="scientific">Spirosoma validum</name>
    <dbReference type="NCBI Taxonomy" id="2771355"/>
    <lineage>
        <taxon>Bacteria</taxon>
        <taxon>Pseudomonadati</taxon>
        <taxon>Bacteroidota</taxon>
        <taxon>Cytophagia</taxon>
        <taxon>Cytophagales</taxon>
        <taxon>Cytophagaceae</taxon>
        <taxon>Spirosoma</taxon>
    </lineage>
</organism>
<name>A0A927B5D0_9BACT</name>
<dbReference type="InterPro" id="IPR016166">
    <property type="entry name" value="FAD-bd_PCMH"/>
</dbReference>
<keyword evidence="3" id="KW-0285">Flavoprotein</keyword>
<dbReference type="GO" id="GO:0016491">
    <property type="term" value="F:oxidoreductase activity"/>
    <property type="evidence" value="ECO:0007669"/>
    <property type="project" value="UniProtKB-KW"/>
</dbReference>
<evidence type="ECO:0000256" key="1">
    <source>
        <dbReference type="ARBA" id="ARBA00001974"/>
    </source>
</evidence>
<dbReference type="Gene3D" id="3.30.465.10">
    <property type="match status" value="1"/>
</dbReference>
<gene>
    <name evidence="7" type="ORF">IC230_22030</name>
</gene>
<dbReference type="InterPro" id="IPR016169">
    <property type="entry name" value="FAD-bd_PCMH_sub2"/>
</dbReference>
<dbReference type="Gene3D" id="3.40.462.20">
    <property type="match status" value="1"/>
</dbReference>
<comment type="similarity">
    <text evidence="2">Belongs to the oxygen-dependent FAD-linked oxidoreductase family.</text>
</comment>
<keyword evidence="4" id="KW-0274">FAD</keyword>
<dbReference type="SUPFAM" id="SSF56176">
    <property type="entry name" value="FAD-binding/transporter-associated domain-like"/>
    <property type="match status" value="1"/>
</dbReference>
<keyword evidence="5" id="KW-0560">Oxidoreductase</keyword>
<dbReference type="InterPro" id="IPR050416">
    <property type="entry name" value="FAD-linked_Oxidoreductase"/>
</dbReference>
<evidence type="ECO:0000313" key="8">
    <source>
        <dbReference type="Proteomes" id="UP000653797"/>
    </source>
</evidence>
<proteinExistence type="inferred from homology"/>
<protein>
    <submittedName>
        <fullName evidence="7">FAD-binding oxidoreductase</fullName>
    </submittedName>
</protein>
<dbReference type="GO" id="GO:0071949">
    <property type="term" value="F:FAD binding"/>
    <property type="evidence" value="ECO:0007669"/>
    <property type="project" value="InterPro"/>
</dbReference>
<dbReference type="Proteomes" id="UP000653797">
    <property type="component" value="Unassembled WGS sequence"/>
</dbReference>
<dbReference type="InterPro" id="IPR006311">
    <property type="entry name" value="TAT_signal"/>
</dbReference>
<dbReference type="Pfam" id="PF01565">
    <property type="entry name" value="FAD_binding_4"/>
    <property type="match status" value="1"/>
</dbReference>
<evidence type="ECO:0000256" key="5">
    <source>
        <dbReference type="ARBA" id="ARBA00023002"/>
    </source>
</evidence>
<dbReference type="PANTHER" id="PTHR42973:SF39">
    <property type="entry name" value="FAD-BINDING PCMH-TYPE DOMAIN-CONTAINING PROTEIN"/>
    <property type="match status" value="1"/>
</dbReference>
<dbReference type="AlphaFoldDB" id="A0A927B5D0"/>
<dbReference type="InterPro" id="IPR006093">
    <property type="entry name" value="Oxy_OxRdtase_FAD_BS"/>
</dbReference>
<reference evidence="7" key="1">
    <citation type="submission" date="2020-09" db="EMBL/GenBank/DDBJ databases">
        <authorList>
            <person name="Kim M.K."/>
        </authorList>
    </citation>
    <scope>NUCLEOTIDE SEQUENCE</scope>
    <source>
        <strain evidence="7">BT704</strain>
    </source>
</reference>
<feature type="domain" description="FAD-binding PCMH-type" evidence="6">
    <location>
        <begin position="88"/>
        <end position="258"/>
    </location>
</feature>
<dbReference type="PROSITE" id="PS00862">
    <property type="entry name" value="OX2_COVAL_FAD"/>
    <property type="match status" value="1"/>
</dbReference>
<keyword evidence="8" id="KW-1185">Reference proteome</keyword>
<dbReference type="InterPro" id="IPR012951">
    <property type="entry name" value="BBE"/>
</dbReference>
<dbReference type="Pfam" id="PF08031">
    <property type="entry name" value="BBE"/>
    <property type="match status" value="1"/>
</dbReference>
<accession>A0A927B5D0</accession>
<dbReference type="InterPro" id="IPR036318">
    <property type="entry name" value="FAD-bd_PCMH-like_sf"/>
</dbReference>
<sequence>MTQSSTSGNDSSGSQAMRTSRRNFLRTGAALTLGLSFPSLQWLSSCTNLQDHVAPVWSQLAARLQGSLLLPGAGTFSERAAPWALQYATTLPQGIAQCRSEADVQTCIQWAQEHKIPLVARSGGHSYGGYSTTTGLMIDVSAMTAFSLDPSTGLLTVGGGARNKHIFEGCKDLGRAITHGRCLEVGVAGLVLGGGIGFDMRSHGYTCDWLRETRIVLADGRILTCNENENADLFWACRGAGGGNFGIHTSFTFETFPVGRITVFDIKWTERIAETFAAIQLLTQSAPDSLGIKVSIVAEKKLGDTVLTLSILGQLAGSVAELVALLTPIFTVQQPTETTIREEKYWDGQGIISDEGKPEYSHERSRFVKGQLPNDAIQFILSSLRAWPGTSRAATWKYFLLGGKIDAKTSTDMAFVHRGYSMLSSIELEWNPSDGSAVIAQNEQWLAQFHDQMEQYTTPYCYQNFIDPSQRGYLQAYYGKNLPQLQAIKRKYDPTNLFRYPQSIPV</sequence>
<evidence type="ECO:0000256" key="2">
    <source>
        <dbReference type="ARBA" id="ARBA00005466"/>
    </source>
</evidence>
<dbReference type="PANTHER" id="PTHR42973">
    <property type="entry name" value="BINDING OXIDOREDUCTASE, PUTATIVE (AFU_ORTHOLOGUE AFUA_1G17690)-RELATED"/>
    <property type="match status" value="1"/>
</dbReference>